<protein>
    <submittedName>
        <fullName evidence="1">Uncharacterized protein</fullName>
    </submittedName>
</protein>
<dbReference type="Proteomes" id="UP000053477">
    <property type="component" value="Unassembled WGS sequence"/>
</dbReference>
<keyword evidence="2" id="KW-1185">Reference proteome</keyword>
<organism evidence="1 2">
    <name type="scientific">Schizopora paradoxa</name>
    <dbReference type="NCBI Taxonomy" id="27342"/>
    <lineage>
        <taxon>Eukaryota</taxon>
        <taxon>Fungi</taxon>
        <taxon>Dikarya</taxon>
        <taxon>Basidiomycota</taxon>
        <taxon>Agaricomycotina</taxon>
        <taxon>Agaricomycetes</taxon>
        <taxon>Hymenochaetales</taxon>
        <taxon>Schizoporaceae</taxon>
        <taxon>Schizopora</taxon>
    </lineage>
</organism>
<sequence>MMENVQRKIVFVVERKKTELLLFSSPDSIFSASTIDEMHLMQEGLGVKLPAHTAYGAQLGSSYRSLTRNTDNVLAVFLREHDNSKDRTALGVFLRTLLPVEGGAGPEGARIRTSGELPPGTTMRYLLDFVLGAGGEMKSRSQKPAEVQVGSLLGGG</sequence>
<reference evidence="1 2" key="1">
    <citation type="submission" date="2015-04" db="EMBL/GenBank/DDBJ databases">
        <title>Complete genome sequence of Schizopora paradoxa KUC8140, a cosmopolitan wood degrader in East Asia.</title>
        <authorList>
            <consortium name="DOE Joint Genome Institute"/>
            <person name="Min B."/>
            <person name="Park H."/>
            <person name="Jang Y."/>
            <person name="Kim J.-J."/>
            <person name="Kim K.H."/>
            <person name="Pangilinan J."/>
            <person name="Lipzen A."/>
            <person name="Riley R."/>
            <person name="Grigoriev I.V."/>
            <person name="Spatafora J.W."/>
            <person name="Choi I.-G."/>
        </authorList>
    </citation>
    <scope>NUCLEOTIDE SEQUENCE [LARGE SCALE GENOMIC DNA]</scope>
    <source>
        <strain evidence="1 2">KUC8140</strain>
    </source>
</reference>
<dbReference type="InParanoid" id="A0A0H2R5Q4"/>
<gene>
    <name evidence="1" type="ORF">SCHPADRAFT_894862</name>
</gene>
<dbReference type="AlphaFoldDB" id="A0A0H2R5Q4"/>
<accession>A0A0H2R5Q4</accession>
<proteinExistence type="predicted"/>
<name>A0A0H2R5Q4_9AGAM</name>
<evidence type="ECO:0000313" key="2">
    <source>
        <dbReference type="Proteomes" id="UP000053477"/>
    </source>
</evidence>
<dbReference type="EMBL" id="KQ086155">
    <property type="protein sequence ID" value="KLO07179.1"/>
    <property type="molecule type" value="Genomic_DNA"/>
</dbReference>
<evidence type="ECO:0000313" key="1">
    <source>
        <dbReference type="EMBL" id="KLO07179.1"/>
    </source>
</evidence>